<feature type="non-terminal residue" evidence="5">
    <location>
        <position position="1263"/>
    </location>
</feature>
<sequence length="1263" mass="145622">MISSWLLSHDFSDSKSYIARITLTKMNWGFNSEGELILPLELHHEIAILVLKAYLKFDSSGNRWSVSNGLTQMLQFASINYYREEQGFVPWAWDCLFSLKLHIMDTKCPPWIQIYDGEVSDISDHHMIQTLLTAYEQKHPAACYLVIVMTSKGHRVQSLVTEGLQCFSTLMEHQQYAGAIHCLYYILPFFVKRSEELLSNQTFLKDVNNLIVADMGGTDIVLSNITGTGAVIGAVIQSFSSMIKHQLYQASELIVECAGPLIKLWIKLLLKVLNIQMTGNLGYRFRDSAKQVHFLLDIVVRISLSNSHMRNTVLDLLQSLCNPLLTSNASPQPSLWNKLFGSSNVECSLLNKLTLPEYPWLAWYVILAETKQKQSEELWNLVQEEMVKEPDISPVSALKKSCAYLKIAQPPLESLPIYRWGKQALEMPVSHPAAPLIWQEFFMYFFEKVQSSEALVVKSVGIQYLKAAPKFLKDIKKKLKETEDYYRNHLSSKEKRPEQTSPLVCADLSLIQSAFSENSVYFDLLKLFEAFFVWIEDSNLHLPNVCLSALEPKYCPHRLKFLFENQMKRPVIIDEVVWFDLVSIKQIKEELDQKVRPWSNKTVNAVDNCKDITYDIPLTKRVLQHLDKYEVEESLHCNVTLDLPVKQIEDSVISSKNGLIVLIETNQNLIFERAKSLTELSSRIKQLNNNYKNWVPQEFSIEDSEAIISKTCYKGSGPKGCSGPANFRLKVQKYIRNEKIHERIDSNRADHHVVQEQLMKFSIYELCCSSLQIENYIESLSEKMKTSNCEDAVKLRAMGVSLFYQQLESIEKNIEFVDGSSLSRQFFASTIEALGKEFIDSEEDQLLDLAKAILKLPRAGSLAFCFFKPNTASVKVFIDVYTFLLSSVMKYSPSSVIALFSKINLYCWLTEKKVGYCDRRNVFKAICCAILLLDSNLPQELLPVYDILKKHYTIILDYMFPELYTDAVKFLLNGMENTSNNLCHDMWYKTLICLGCKRLKESSSVQEIECDVKKFAQDLQLPPDQQMYQSTQLLNISQVKETMEFFHNWFTGKRTLNPNLYKKYEKCVKPVGIFLAILSNSLLSLLLNEDSKGVQNIYDLWKSVHELFYPWLHPIVKEDNMAFPWSDEESSQAEFMFRMFAMCIRYFQERLVEQNCERCLLSYLWEFYIEAYVSHGLRHYLVSVCHTEFLDLPWHHFHPNSEDIEGMCKVLKSDIKESKEFLAKISMKIPWIRVMESISATKPPGYIGKTLGTLGKLLILSGQ</sequence>
<dbReference type="OMA" id="CCCNVAN"/>
<gene>
    <name evidence="5" type="ORF">X975_07182</name>
</gene>
<keyword evidence="6" id="KW-1185">Reference proteome</keyword>
<dbReference type="InterPro" id="IPR051436">
    <property type="entry name" value="Autophagy-related_EPG5"/>
</dbReference>
<proteinExistence type="inferred from homology"/>
<dbReference type="GO" id="GO:0097352">
    <property type="term" value="P:autophagosome maturation"/>
    <property type="evidence" value="ECO:0007669"/>
    <property type="project" value="TreeGrafter"/>
</dbReference>
<reference evidence="5 6" key="1">
    <citation type="submission" date="2013-11" db="EMBL/GenBank/DDBJ databases">
        <title>Genome sequencing of Stegodyphus mimosarum.</title>
        <authorList>
            <person name="Bechsgaard J."/>
        </authorList>
    </citation>
    <scope>NUCLEOTIDE SEQUENCE [LARGE SCALE GENOMIC DNA]</scope>
</reference>
<accession>A0A087USM5</accession>
<dbReference type="PANTHER" id="PTHR31139:SF4">
    <property type="entry name" value="ECTOPIC P GRANULES PROTEIN 5 HOMOLOG"/>
    <property type="match status" value="1"/>
</dbReference>
<evidence type="ECO:0000313" key="6">
    <source>
        <dbReference type="Proteomes" id="UP000054359"/>
    </source>
</evidence>
<protein>
    <submittedName>
        <fullName evidence="5">Ectopic P granules protein 5-like protein</fullName>
    </submittedName>
</protein>
<dbReference type="AlphaFoldDB" id="A0A087USM5"/>
<evidence type="ECO:0000259" key="3">
    <source>
        <dbReference type="Pfam" id="PF26103"/>
    </source>
</evidence>
<evidence type="ECO:0000256" key="1">
    <source>
        <dbReference type="ARBA" id="ARBA00010948"/>
    </source>
</evidence>
<dbReference type="PANTHER" id="PTHR31139">
    <property type="entry name" value="ECTOPIC P GRANULES PROTEIN 5 HOMOLOG"/>
    <property type="match status" value="1"/>
</dbReference>
<comment type="similarity">
    <text evidence="1">Belongs to the EPG5 family.</text>
</comment>
<organism evidence="5 6">
    <name type="scientific">Stegodyphus mimosarum</name>
    <name type="common">African social velvet spider</name>
    <dbReference type="NCBI Taxonomy" id="407821"/>
    <lineage>
        <taxon>Eukaryota</taxon>
        <taxon>Metazoa</taxon>
        <taxon>Ecdysozoa</taxon>
        <taxon>Arthropoda</taxon>
        <taxon>Chelicerata</taxon>
        <taxon>Arachnida</taxon>
        <taxon>Araneae</taxon>
        <taxon>Araneomorphae</taxon>
        <taxon>Entelegynae</taxon>
        <taxon>Eresoidea</taxon>
        <taxon>Eresidae</taxon>
        <taxon>Stegodyphus</taxon>
    </lineage>
</organism>
<dbReference type="Pfam" id="PF26103">
    <property type="entry name" value="TPR_Epg5"/>
    <property type="match status" value="1"/>
</dbReference>
<dbReference type="EMBL" id="KK121379">
    <property type="protein sequence ID" value="KFM80364.1"/>
    <property type="molecule type" value="Genomic_DNA"/>
</dbReference>
<evidence type="ECO:0000256" key="2">
    <source>
        <dbReference type="ARBA" id="ARBA00023006"/>
    </source>
</evidence>
<dbReference type="STRING" id="407821.A0A087USM5"/>
<evidence type="ECO:0000313" key="5">
    <source>
        <dbReference type="EMBL" id="KFM80364.1"/>
    </source>
</evidence>
<dbReference type="Proteomes" id="UP000054359">
    <property type="component" value="Unassembled WGS sequence"/>
</dbReference>
<keyword evidence="2" id="KW-0072">Autophagy</keyword>
<name>A0A087USM5_STEMI</name>
<dbReference type="OrthoDB" id="6432949at2759"/>
<evidence type="ECO:0000259" key="4">
    <source>
        <dbReference type="Pfam" id="PF26573"/>
    </source>
</evidence>
<feature type="domain" description="Epg5-like TPR" evidence="4">
    <location>
        <begin position="372"/>
        <end position="568"/>
    </location>
</feature>
<dbReference type="GO" id="GO:0005737">
    <property type="term" value="C:cytoplasm"/>
    <property type="evidence" value="ECO:0007669"/>
    <property type="project" value="TreeGrafter"/>
</dbReference>
<dbReference type="InterPro" id="IPR059030">
    <property type="entry name" value="TPR_Epg5_mid"/>
</dbReference>
<dbReference type="Pfam" id="PF26573">
    <property type="entry name" value="TPR_Epg5_2"/>
    <property type="match status" value="1"/>
</dbReference>
<feature type="domain" description="Epg5-like central TPR repeats" evidence="3">
    <location>
        <begin position="842"/>
        <end position="1231"/>
    </location>
</feature>
<dbReference type="InterPro" id="IPR058750">
    <property type="entry name" value="TPR_Epg5"/>
</dbReference>